<keyword evidence="1" id="KW-0472">Membrane</keyword>
<feature type="transmembrane region" description="Helical" evidence="1">
    <location>
        <begin position="41"/>
        <end position="62"/>
    </location>
</feature>
<dbReference type="EMBL" id="GAIX01002320">
    <property type="protein sequence ID" value="JAA90240.1"/>
    <property type="molecule type" value="Transcribed_RNA"/>
</dbReference>
<keyword evidence="1" id="KW-1133">Transmembrane helix</keyword>
<feature type="non-terminal residue" evidence="2">
    <location>
        <position position="74"/>
    </location>
</feature>
<protein>
    <submittedName>
        <fullName evidence="2">Uncharacterized protein</fullName>
    </submittedName>
</protein>
<evidence type="ECO:0000256" key="1">
    <source>
        <dbReference type="SAM" id="Phobius"/>
    </source>
</evidence>
<reference evidence="2" key="1">
    <citation type="journal article" date="2013" name="BMC Genomics">
        <title>Unscrambling butterfly oogenesis.</title>
        <authorList>
            <person name="Carter J.M."/>
            <person name="Baker S.C."/>
            <person name="Pink R."/>
            <person name="Carter D.R."/>
            <person name="Collins A."/>
            <person name="Tomlin J."/>
            <person name="Gibbs M."/>
            <person name="Breuker C.J."/>
        </authorList>
    </citation>
    <scope>NUCLEOTIDE SEQUENCE</scope>
    <source>
        <tissue evidence="2">Ovary</tissue>
    </source>
</reference>
<name>S4PPP1_9NEOP</name>
<evidence type="ECO:0000313" key="2">
    <source>
        <dbReference type="EMBL" id="JAA90240.1"/>
    </source>
</evidence>
<accession>S4PPP1</accession>
<organism evidence="2">
    <name type="scientific">Pararge aegeria</name>
    <name type="common">speckled wood butterfly</name>
    <dbReference type="NCBI Taxonomy" id="116150"/>
    <lineage>
        <taxon>Eukaryota</taxon>
        <taxon>Metazoa</taxon>
        <taxon>Ecdysozoa</taxon>
        <taxon>Arthropoda</taxon>
        <taxon>Hexapoda</taxon>
        <taxon>Insecta</taxon>
        <taxon>Pterygota</taxon>
        <taxon>Neoptera</taxon>
        <taxon>Endopterygota</taxon>
        <taxon>Lepidoptera</taxon>
        <taxon>Glossata</taxon>
        <taxon>Ditrysia</taxon>
        <taxon>Papilionoidea</taxon>
        <taxon>Nymphalidae</taxon>
        <taxon>Satyrinae</taxon>
        <taxon>Satyrini</taxon>
        <taxon>Parargina</taxon>
        <taxon>Pararge</taxon>
    </lineage>
</organism>
<sequence length="74" mass="8860">MKFEFEFKQSHGERVITLSPRVAQRGAACLVTFPPKRRFPLVRIIIQLIYVPFIIFLNQWHFMTMVCSTFKRQN</sequence>
<dbReference type="AlphaFoldDB" id="S4PPP1"/>
<reference evidence="2" key="2">
    <citation type="submission" date="2013-05" db="EMBL/GenBank/DDBJ databases">
        <authorList>
            <person name="Carter J.-M."/>
            <person name="Baker S.C."/>
            <person name="Pink R."/>
            <person name="Carter D.R.F."/>
            <person name="Collins A."/>
            <person name="Tomlin J."/>
            <person name="Gibbs M."/>
            <person name="Breuker C.J."/>
        </authorList>
    </citation>
    <scope>NUCLEOTIDE SEQUENCE</scope>
    <source>
        <tissue evidence="2">Ovary</tissue>
    </source>
</reference>
<proteinExistence type="predicted"/>
<keyword evidence="1" id="KW-0812">Transmembrane</keyword>